<dbReference type="PANTHER" id="PTHR32157">
    <property type="entry name" value="GENE 6268-RELATED"/>
    <property type="match status" value="1"/>
</dbReference>
<evidence type="ECO:0000313" key="3">
    <source>
        <dbReference type="RefSeq" id="XP_008590975.1"/>
    </source>
</evidence>
<dbReference type="RefSeq" id="XP_008590975.1">
    <property type="nucleotide sequence ID" value="XM_008592753.1"/>
</dbReference>
<keyword evidence="2" id="KW-1185">Reference proteome</keyword>
<feature type="region of interest" description="Disordered" evidence="1">
    <location>
        <begin position="29"/>
        <end position="49"/>
    </location>
</feature>
<evidence type="ECO:0000256" key="1">
    <source>
        <dbReference type="SAM" id="MobiDB-lite"/>
    </source>
</evidence>
<feature type="compositionally biased region" description="Acidic residues" evidence="1">
    <location>
        <begin position="275"/>
        <end position="286"/>
    </location>
</feature>
<feature type="region of interest" description="Disordered" evidence="1">
    <location>
        <begin position="232"/>
        <end position="295"/>
    </location>
</feature>
<accession>A0ABM0SDN4</accession>
<feature type="region of interest" description="Disordered" evidence="1">
    <location>
        <begin position="187"/>
        <end position="213"/>
    </location>
</feature>
<protein>
    <submittedName>
        <fullName evidence="3">Cancer/testis antigen 47A-like</fullName>
    </submittedName>
</protein>
<feature type="compositionally biased region" description="Basic and acidic residues" evidence="1">
    <location>
        <begin position="254"/>
        <end position="274"/>
    </location>
</feature>
<feature type="compositionally biased region" description="Low complexity" evidence="1">
    <location>
        <begin position="33"/>
        <end position="49"/>
    </location>
</feature>
<reference evidence="3" key="1">
    <citation type="submission" date="2025-08" db="UniProtKB">
        <authorList>
            <consortium name="RefSeq"/>
        </authorList>
    </citation>
    <scope>IDENTIFICATION</scope>
</reference>
<dbReference type="Proteomes" id="UP000694923">
    <property type="component" value="Unplaced"/>
</dbReference>
<evidence type="ECO:0000313" key="2">
    <source>
        <dbReference type="Proteomes" id="UP000694923"/>
    </source>
</evidence>
<dbReference type="InterPro" id="IPR028930">
    <property type="entry name" value="CT47"/>
</dbReference>
<dbReference type="GeneID" id="103608306"/>
<sequence>PSTDGLSSATATSVATILAAQVEVLPSVMSATGDGDPSHGGPDSSMSLEGAWAGAAGAGEAVGHDFGLDGGATAPAATPARVTGVAGVAGAMGGLSEEEGEQAGALAVILEGESSSEITEDSDFGPVPEEDQAERSNLVVDAHQFPMAGFRLLFLDLVQSLLHRIYYNDYILVRPRRGRVNFRRRPRARAAVAEPPMPPGPERPGLRAASHEGGSQVIASFLGPSVSTIQAARETTEEVEGFEATEYEFEYCDEEARVAGREEEQEAEEQKENENTEEGPEQDQDPAEGRSGASS</sequence>
<dbReference type="PANTHER" id="PTHR32157:SF0">
    <property type="entry name" value="CANCER_TESTIS ANTIGEN FAMILY 47 MEMBER C1"/>
    <property type="match status" value="1"/>
</dbReference>
<name>A0ABM0SDN4_GALVR</name>
<gene>
    <name evidence="3" type="primary">LOC103608306</name>
</gene>
<feature type="compositionally biased region" description="Acidic residues" evidence="1">
    <location>
        <begin position="237"/>
        <end position="253"/>
    </location>
</feature>
<dbReference type="Pfam" id="PF15623">
    <property type="entry name" value="CT47"/>
    <property type="match status" value="1"/>
</dbReference>
<proteinExistence type="predicted"/>
<feature type="non-terminal residue" evidence="3">
    <location>
        <position position="1"/>
    </location>
</feature>
<organism evidence="2 3">
    <name type="scientific">Galeopterus variegatus</name>
    <name type="common">Malayan flying lemur</name>
    <name type="synonym">Cynocephalus variegatus</name>
    <dbReference type="NCBI Taxonomy" id="482537"/>
    <lineage>
        <taxon>Eukaryota</taxon>
        <taxon>Metazoa</taxon>
        <taxon>Chordata</taxon>
        <taxon>Craniata</taxon>
        <taxon>Vertebrata</taxon>
        <taxon>Euteleostomi</taxon>
        <taxon>Mammalia</taxon>
        <taxon>Eutheria</taxon>
        <taxon>Euarchontoglires</taxon>
        <taxon>Dermoptera</taxon>
        <taxon>Cynocephalidae</taxon>
        <taxon>Galeopterus</taxon>
    </lineage>
</organism>